<dbReference type="EMBL" id="UINC01043624">
    <property type="protein sequence ID" value="SVB47925.1"/>
    <property type="molecule type" value="Genomic_DNA"/>
</dbReference>
<feature type="non-terminal residue" evidence="1">
    <location>
        <position position="1"/>
    </location>
</feature>
<sequence length="42" mass="4826">MDVACGIQRQAKRWTKIVFASVWEVSKKNTAKFITLSVQIRS</sequence>
<organism evidence="1">
    <name type="scientific">marine metagenome</name>
    <dbReference type="NCBI Taxonomy" id="408172"/>
    <lineage>
        <taxon>unclassified sequences</taxon>
        <taxon>metagenomes</taxon>
        <taxon>ecological metagenomes</taxon>
    </lineage>
</organism>
<gene>
    <name evidence="1" type="ORF">METZ01_LOCUS200779</name>
</gene>
<feature type="non-terminal residue" evidence="1">
    <location>
        <position position="42"/>
    </location>
</feature>
<evidence type="ECO:0000313" key="1">
    <source>
        <dbReference type="EMBL" id="SVB47925.1"/>
    </source>
</evidence>
<dbReference type="AlphaFoldDB" id="A0A382EBQ3"/>
<protein>
    <submittedName>
        <fullName evidence="1">Uncharacterized protein</fullName>
    </submittedName>
</protein>
<accession>A0A382EBQ3</accession>
<reference evidence="1" key="1">
    <citation type="submission" date="2018-05" db="EMBL/GenBank/DDBJ databases">
        <authorList>
            <person name="Lanie J.A."/>
            <person name="Ng W.-L."/>
            <person name="Kazmierczak K.M."/>
            <person name="Andrzejewski T.M."/>
            <person name="Davidsen T.M."/>
            <person name="Wayne K.J."/>
            <person name="Tettelin H."/>
            <person name="Glass J.I."/>
            <person name="Rusch D."/>
            <person name="Podicherti R."/>
            <person name="Tsui H.-C.T."/>
            <person name="Winkler M.E."/>
        </authorList>
    </citation>
    <scope>NUCLEOTIDE SEQUENCE</scope>
</reference>
<name>A0A382EBQ3_9ZZZZ</name>
<proteinExistence type="predicted"/>